<dbReference type="AlphaFoldDB" id="A0A382DF77"/>
<accession>A0A382DF77</accession>
<dbReference type="Pfam" id="PF02300">
    <property type="entry name" value="Fumarate_red_C"/>
    <property type="match status" value="1"/>
</dbReference>
<evidence type="ECO:0008006" key="7">
    <source>
        <dbReference type="Google" id="ProtNLM"/>
    </source>
</evidence>
<organism evidence="6">
    <name type="scientific">marine metagenome</name>
    <dbReference type="NCBI Taxonomy" id="408172"/>
    <lineage>
        <taxon>unclassified sequences</taxon>
        <taxon>metagenomes</taxon>
        <taxon>ecological metagenomes</taxon>
    </lineage>
</organism>
<keyword evidence="3 5" id="KW-1133">Transmembrane helix</keyword>
<keyword evidence="1" id="KW-1003">Cell membrane</keyword>
<keyword evidence="2 5" id="KW-0812">Transmembrane</keyword>
<evidence type="ECO:0000256" key="4">
    <source>
        <dbReference type="ARBA" id="ARBA00023136"/>
    </source>
</evidence>
<evidence type="ECO:0000256" key="2">
    <source>
        <dbReference type="ARBA" id="ARBA00022692"/>
    </source>
</evidence>
<dbReference type="Gene3D" id="1.20.1300.10">
    <property type="entry name" value="Fumarate reductase/succinate dehydrogenase, transmembrane subunit"/>
    <property type="match status" value="1"/>
</dbReference>
<reference evidence="6" key="1">
    <citation type="submission" date="2018-05" db="EMBL/GenBank/DDBJ databases">
        <authorList>
            <person name="Lanie J.A."/>
            <person name="Ng W.-L."/>
            <person name="Kazmierczak K.M."/>
            <person name="Andrzejewski T.M."/>
            <person name="Davidsen T.M."/>
            <person name="Wayne K.J."/>
            <person name="Tettelin H."/>
            <person name="Glass J.I."/>
            <person name="Rusch D."/>
            <person name="Podicherti R."/>
            <person name="Tsui H.-C.T."/>
            <person name="Winkler M.E."/>
        </authorList>
    </citation>
    <scope>NUCLEOTIDE SEQUENCE</scope>
</reference>
<name>A0A382DF77_9ZZZZ</name>
<evidence type="ECO:0000256" key="1">
    <source>
        <dbReference type="ARBA" id="ARBA00022475"/>
    </source>
</evidence>
<feature type="transmembrane region" description="Helical" evidence="5">
    <location>
        <begin position="39"/>
        <end position="60"/>
    </location>
</feature>
<dbReference type="EMBL" id="UINC01038983">
    <property type="protein sequence ID" value="SVB36799.1"/>
    <property type="molecule type" value="Genomic_DNA"/>
</dbReference>
<protein>
    <recommendedName>
        <fullName evidence="7">Fumarate reductase subunit C</fullName>
    </recommendedName>
</protein>
<sequence>VLVNLVGLLFVVFHAVTWFNLAPQAMVVRVRGKRVPGNVVAASNYGAWLMTSLLLAWIILAELK</sequence>
<evidence type="ECO:0000256" key="3">
    <source>
        <dbReference type="ARBA" id="ARBA00022989"/>
    </source>
</evidence>
<feature type="transmembrane region" description="Helical" evidence="5">
    <location>
        <begin position="6"/>
        <end position="27"/>
    </location>
</feature>
<proteinExistence type="predicted"/>
<dbReference type="SUPFAM" id="SSF81343">
    <property type="entry name" value="Fumarate reductase respiratory complex transmembrane subunits"/>
    <property type="match status" value="1"/>
</dbReference>
<dbReference type="InterPro" id="IPR034804">
    <property type="entry name" value="SQR/QFR_C/D"/>
</dbReference>
<evidence type="ECO:0000256" key="5">
    <source>
        <dbReference type="SAM" id="Phobius"/>
    </source>
</evidence>
<keyword evidence="4 5" id="KW-0472">Membrane</keyword>
<gene>
    <name evidence="6" type="ORF">METZ01_LOCUS189653</name>
</gene>
<dbReference type="InterPro" id="IPR003510">
    <property type="entry name" value="Fumarate_red_C"/>
</dbReference>
<feature type="non-terminal residue" evidence="6">
    <location>
        <position position="1"/>
    </location>
</feature>
<evidence type="ECO:0000313" key="6">
    <source>
        <dbReference type="EMBL" id="SVB36799.1"/>
    </source>
</evidence>
<dbReference type="GO" id="GO:0016020">
    <property type="term" value="C:membrane"/>
    <property type="evidence" value="ECO:0007669"/>
    <property type="project" value="InterPro"/>
</dbReference>